<evidence type="ECO:0000256" key="1">
    <source>
        <dbReference type="PIRSR" id="PIRSR038925-1"/>
    </source>
</evidence>
<dbReference type="InterPro" id="IPR003812">
    <property type="entry name" value="Fido"/>
</dbReference>
<dbReference type="EMBL" id="LABY01000184">
    <property type="protein sequence ID" value="KMO31987.1"/>
    <property type="molecule type" value="Genomic_DNA"/>
</dbReference>
<dbReference type="Gene3D" id="1.10.3290.10">
    <property type="entry name" value="Fido-like domain"/>
    <property type="match status" value="1"/>
</dbReference>
<feature type="binding site" evidence="1">
    <location>
        <begin position="178"/>
        <end position="184"/>
    </location>
    <ligand>
        <name>ATP</name>
        <dbReference type="ChEBI" id="CHEBI:30616"/>
    </ligand>
</feature>
<keyword evidence="5" id="KW-0132">Cell division</keyword>
<evidence type="ECO:0000256" key="3">
    <source>
        <dbReference type="PIRSR" id="PIRSR640198-2"/>
    </source>
</evidence>
<dbReference type="Proteomes" id="UP000035955">
    <property type="component" value="Unassembled WGS sequence"/>
</dbReference>
<dbReference type="SUPFAM" id="SSF46785">
    <property type="entry name" value="Winged helix' DNA-binding domain"/>
    <property type="match status" value="1"/>
</dbReference>
<sequence>MSVAERALGRLDGITMLLPRQELFLYMYVRKEAVLSSQIEGTQSTLSDLLRFETEAQAGEPIDDIREVSNYVDAMMFGLERLEELPLSLRLIREMHARLLQSGRGGTKSPGEFRRSQNWIGGSRPGNALFVPPPVTELDATLGALEAFMHEKQSRLPALIKAGLLHVQFETIHPFLDGNGRIGRLLVTLYLCVHGVLQKPLLYLSLYLKTRRTDYYRLLQEVREHGSWEAWLEFFLDGVAETANQAFDAARRIVDLFKQDRELITAQSERAGSALRIHDLMQQNPYVTSNQLVEKTGLSSPTVNAALADLQRLGIVEEVTGRRRGRVFGYRRYLAILSEGTDPLPTA</sequence>
<evidence type="ECO:0000259" key="4">
    <source>
        <dbReference type="PROSITE" id="PS51459"/>
    </source>
</evidence>
<dbReference type="AlphaFoldDB" id="A0A0J6SE67"/>
<dbReference type="InterPro" id="IPR036388">
    <property type="entry name" value="WH-like_DNA-bd_sf"/>
</dbReference>
<dbReference type="PROSITE" id="PS51459">
    <property type="entry name" value="FIDO"/>
    <property type="match status" value="1"/>
</dbReference>
<dbReference type="InterPro" id="IPR040198">
    <property type="entry name" value="Fido_containing"/>
</dbReference>
<dbReference type="GO" id="GO:0005524">
    <property type="term" value="F:ATP binding"/>
    <property type="evidence" value="ECO:0007669"/>
    <property type="project" value="UniProtKB-KW"/>
</dbReference>
<feature type="active site" evidence="2">
    <location>
        <position position="173"/>
    </location>
</feature>
<dbReference type="InterPro" id="IPR026287">
    <property type="entry name" value="SoFic-like"/>
</dbReference>
<dbReference type="InterPro" id="IPR025758">
    <property type="entry name" value="Fic/DOC_N"/>
</dbReference>
<feature type="binding site" evidence="3">
    <location>
        <begin position="215"/>
        <end position="216"/>
    </location>
    <ligand>
        <name>ATP</name>
        <dbReference type="ChEBI" id="CHEBI:30616"/>
    </ligand>
</feature>
<dbReference type="InterPro" id="IPR036390">
    <property type="entry name" value="WH_DNA-bd_sf"/>
</dbReference>
<name>A0A0J6SE67_9HYPH</name>
<evidence type="ECO:0000313" key="5">
    <source>
        <dbReference type="EMBL" id="KMO31987.1"/>
    </source>
</evidence>
<dbReference type="Gene3D" id="1.10.10.10">
    <property type="entry name" value="Winged helix-like DNA-binding domain superfamily/Winged helix DNA-binding domain"/>
    <property type="match status" value="1"/>
</dbReference>
<feature type="binding site" evidence="3">
    <location>
        <begin position="177"/>
        <end position="184"/>
    </location>
    <ligand>
        <name>ATP</name>
        <dbReference type="ChEBI" id="CHEBI:30616"/>
    </ligand>
</feature>
<comment type="caution">
    <text evidence="5">The sequence shown here is derived from an EMBL/GenBank/DDBJ whole genome shotgun (WGS) entry which is preliminary data.</text>
</comment>
<keyword evidence="1" id="KW-0547">Nucleotide-binding</keyword>
<dbReference type="InterPro" id="IPR036597">
    <property type="entry name" value="Fido-like_dom_sf"/>
</dbReference>
<reference evidence="5 6" key="1">
    <citation type="submission" date="2015-03" db="EMBL/GenBank/DDBJ databases">
        <title>Genome sequencing of Methylobacterium variabile DSM 16961.</title>
        <authorList>
            <person name="Chaudhry V."/>
            <person name="Patil P.B."/>
        </authorList>
    </citation>
    <scope>NUCLEOTIDE SEQUENCE [LARGE SCALE GENOMIC DNA]</scope>
    <source>
        <strain evidence="5 6">DSM 16961</strain>
    </source>
</reference>
<feature type="binding site" evidence="1">
    <location>
        <position position="173"/>
    </location>
    <ligand>
        <name>ATP</name>
        <dbReference type="ChEBI" id="CHEBI:30616"/>
    </ligand>
</feature>
<dbReference type="Pfam" id="PF13412">
    <property type="entry name" value="HTH_24"/>
    <property type="match status" value="1"/>
</dbReference>
<dbReference type="GO" id="GO:0051301">
    <property type="term" value="P:cell division"/>
    <property type="evidence" value="ECO:0007669"/>
    <property type="project" value="UniProtKB-KW"/>
</dbReference>
<feature type="domain" description="Fido" evidence="4">
    <location>
        <begin position="87"/>
        <end position="237"/>
    </location>
</feature>
<keyword evidence="1" id="KW-0067">ATP-binding</keyword>
<accession>A0A0J6SE67</accession>
<dbReference type="Pfam" id="PF02661">
    <property type="entry name" value="Fic"/>
    <property type="match status" value="1"/>
</dbReference>
<keyword evidence="6" id="KW-1185">Reference proteome</keyword>
<evidence type="ECO:0000256" key="2">
    <source>
        <dbReference type="PIRSR" id="PIRSR640198-1"/>
    </source>
</evidence>
<organism evidence="5 6">
    <name type="scientific">Methylobacterium variabile</name>
    <dbReference type="NCBI Taxonomy" id="298794"/>
    <lineage>
        <taxon>Bacteria</taxon>
        <taxon>Pseudomonadati</taxon>
        <taxon>Pseudomonadota</taxon>
        <taxon>Alphaproteobacteria</taxon>
        <taxon>Hyphomicrobiales</taxon>
        <taxon>Methylobacteriaceae</taxon>
        <taxon>Methylobacterium</taxon>
    </lineage>
</organism>
<dbReference type="PANTHER" id="PTHR13504:SF38">
    <property type="entry name" value="FIDO DOMAIN-CONTAINING PROTEIN"/>
    <property type="match status" value="1"/>
</dbReference>
<dbReference type="PANTHER" id="PTHR13504">
    <property type="entry name" value="FIDO DOMAIN-CONTAINING PROTEIN DDB_G0283145"/>
    <property type="match status" value="1"/>
</dbReference>
<evidence type="ECO:0000313" key="6">
    <source>
        <dbReference type="Proteomes" id="UP000035955"/>
    </source>
</evidence>
<dbReference type="SUPFAM" id="SSF140931">
    <property type="entry name" value="Fic-like"/>
    <property type="match status" value="1"/>
</dbReference>
<proteinExistence type="predicted"/>
<keyword evidence="5" id="KW-0131">Cell cycle</keyword>
<feature type="binding site" evidence="1">
    <location>
        <position position="40"/>
    </location>
    <ligand>
        <name>ATP</name>
        <dbReference type="ChEBI" id="CHEBI:30616"/>
    </ligand>
</feature>
<gene>
    <name evidence="5" type="ORF">VQ02_24780</name>
</gene>
<feature type="binding site" evidence="1">
    <location>
        <position position="215"/>
    </location>
    <ligand>
        <name>ATP</name>
        <dbReference type="ChEBI" id="CHEBI:30616"/>
    </ligand>
</feature>
<dbReference type="Pfam" id="PF13784">
    <property type="entry name" value="Fic_N"/>
    <property type="match status" value="1"/>
</dbReference>
<protein>
    <submittedName>
        <fullName evidence="5">Cell division protein Fic</fullName>
    </submittedName>
</protein>
<dbReference type="PIRSF" id="PIRSF038925">
    <property type="entry name" value="AMP-prot_trans"/>
    <property type="match status" value="1"/>
</dbReference>
<dbReference type="PATRIC" id="fig|298794.3.peg.2522"/>